<accession>A0ABT7ZTE8</accession>
<dbReference type="SUPFAM" id="SSF69304">
    <property type="entry name" value="Tricorn protease N-terminal domain"/>
    <property type="match status" value="1"/>
</dbReference>
<dbReference type="Proteomes" id="UP001231197">
    <property type="component" value="Unassembled WGS sequence"/>
</dbReference>
<proteinExistence type="predicted"/>
<dbReference type="RefSeq" id="WP_290205947.1">
    <property type="nucleotide sequence ID" value="NZ_JASDDK010000002.1"/>
</dbReference>
<name>A0ABT7ZTE8_9FLAO</name>
<evidence type="ECO:0000313" key="2">
    <source>
        <dbReference type="Proteomes" id="UP001231197"/>
    </source>
</evidence>
<protein>
    <submittedName>
        <fullName evidence="1">Uncharacterized protein</fullName>
    </submittedName>
</protein>
<dbReference type="InterPro" id="IPR011042">
    <property type="entry name" value="6-blade_b-propeller_TolB-like"/>
</dbReference>
<comment type="caution">
    <text evidence="1">The sequence shown here is derived from an EMBL/GenBank/DDBJ whole genome shotgun (WGS) entry which is preliminary data.</text>
</comment>
<keyword evidence="2" id="KW-1185">Reference proteome</keyword>
<dbReference type="Gene3D" id="2.120.10.30">
    <property type="entry name" value="TolB, C-terminal domain"/>
    <property type="match status" value="1"/>
</dbReference>
<dbReference type="EMBL" id="JASDDK010000002">
    <property type="protein sequence ID" value="MDN3492247.1"/>
    <property type="molecule type" value="Genomic_DNA"/>
</dbReference>
<evidence type="ECO:0000313" key="1">
    <source>
        <dbReference type="EMBL" id="MDN3492247.1"/>
    </source>
</evidence>
<sequence length="361" mass="40999">MTKLIFSLCFTISIFSQNNSEIFLFDITANHSKIEIKNGRNISNNNGYDNQPSFIDDQFIVFASSRSEQTDIAKYDSKFHGQIWINSTEGGEYSPLKIPNKSQISAVRLDKDGKQRLYAYNLNEDKSTELIKDLVVAYYTWADENTVVLAVIEDENLNLYTTNIKTGINKKYASNVGRSFHKIPNSDLVSFISKAKENQWQIKSLNPKTGKIKLIANTIAGVEDICWLNNKTLLSGKDNFLYKLRLQRDNDWKIIADVTANEITKITRLSTNTSGTKLLLVGDIKADTVVREPAKDLISEESTQTNANTDEIESAKLVQRHIKAFNHRQLDELVLAFDTDVIVNRFPRAKMYSGRTTLRAH</sequence>
<reference evidence="1 2" key="1">
    <citation type="journal article" date="2023" name="Int. J. Syst. Evol. Microbiol.">
        <title>Winogradskyella bathintestinalis sp. nov., isolated from the intestine of the deep-sea loosejaw dragonfish, Malacosteus niger.</title>
        <authorList>
            <person name="Uniacke-Lowe S."/>
            <person name="Johnson C.N."/>
            <person name="Stanton C."/>
            <person name="Hill C."/>
            <person name="Ross P."/>
        </authorList>
    </citation>
    <scope>NUCLEOTIDE SEQUENCE [LARGE SCALE GENOMIC DNA]</scope>
    <source>
        <strain evidence="1 2">APC 3343</strain>
    </source>
</reference>
<organism evidence="1 2">
    <name type="scientific">Winogradskyella bathintestinalis</name>
    <dbReference type="NCBI Taxonomy" id="3035208"/>
    <lineage>
        <taxon>Bacteria</taxon>
        <taxon>Pseudomonadati</taxon>
        <taxon>Bacteroidota</taxon>
        <taxon>Flavobacteriia</taxon>
        <taxon>Flavobacteriales</taxon>
        <taxon>Flavobacteriaceae</taxon>
        <taxon>Winogradskyella</taxon>
    </lineage>
</organism>
<gene>
    <name evidence="1" type="ORF">QMA06_05910</name>
</gene>